<dbReference type="InterPro" id="IPR023393">
    <property type="entry name" value="START-like_dom_sf"/>
</dbReference>
<protein>
    <recommendedName>
        <fullName evidence="3">Cell division inhibitor</fullName>
    </recommendedName>
</protein>
<dbReference type="SUPFAM" id="SSF55961">
    <property type="entry name" value="Bet v1-like"/>
    <property type="match status" value="1"/>
</dbReference>
<comment type="caution">
    <text evidence="1">The sequence shown here is derived from an EMBL/GenBank/DDBJ whole genome shotgun (WGS) entry which is preliminary data.</text>
</comment>
<keyword evidence="2" id="KW-1185">Reference proteome</keyword>
<dbReference type="EMBL" id="BAUU01000013">
    <property type="protein sequence ID" value="GAE30785.1"/>
    <property type="molecule type" value="Genomic_DNA"/>
</dbReference>
<dbReference type="OrthoDB" id="9793552at2"/>
<dbReference type="Gene3D" id="3.30.530.20">
    <property type="match status" value="1"/>
</dbReference>
<sequence>MPENERGNVFTYETVIDAPIQVVWEFFSEPINLAKLSKFPKLEVDSATKMVEGGSMTLKIRVCGFPFRWGVLFEKVEEPICFIDHATTLPFLFTDWRHEHQFIRDGDRTKMVDTVIYQSVLSKTIVNVFLERMFRQREDVLRQLYGQ</sequence>
<name>W4QFA8_9BACI</name>
<dbReference type="AlphaFoldDB" id="W4QFA8"/>
<evidence type="ECO:0000313" key="2">
    <source>
        <dbReference type="Proteomes" id="UP000018895"/>
    </source>
</evidence>
<evidence type="ECO:0008006" key="3">
    <source>
        <dbReference type="Google" id="ProtNLM"/>
    </source>
</evidence>
<reference evidence="1" key="1">
    <citation type="journal article" date="2014" name="Genome Announc.">
        <title>Draft Genome Sequences of Three Alkaliphilic Bacillus Strains, Bacillus wakoensis JCM 9140T, Bacillus akibai JCM 9157T, and Bacillus hemicellulosilyticus JCM 9152T.</title>
        <authorList>
            <person name="Yuki M."/>
            <person name="Oshima K."/>
            <person name="Suda W."/>
            <person name="Oshida Y."/>
            <person name="Kitamura K."/>
            <person name="Iida T."/>
            <person name="Hattori M."/>
            <person name="Ohkuma M."/>
        </authorList>
    </citation>
    <scope>NUCLEOTIDE SEQUENCE [LARGE SCALE GENOMIC DNA]</scope>
    <source>
        <strain evidence="1">JCM 9152</strain>
    </source>
</reference>
<dbReference type="Proteomes" id="UP000018895">
    <property type="component" value="Unassembled WGS sequence"/>
</dbReference>
<proteinExistence type="predicted"/>
<dbReference type="RefSeq" id="WP_035343724.1">
    <property type="nucleotide sequence ID" value="NZ_BAUU01000013.1"/>
</dbReference>
<gene>
    <name evidence="1" type="ORF">JCM9152_2202</name>
</gene>
<dbReference type="STRING" id="1236971.JCM9152_2202"/>
<organism evidence="1 2">
    <name type="scientific">Halalkalibacter hemicellulosilyticusJCM 9152</name>
    <dbReference type="NCBI Taxonomy" id="1236971"/>
    <lineage>
        <taxon>Bacteria</taxon>
        <taxon>Bacillati</taxon>
        <taxon>Bacillota</taxon>
        <taxon>Bacilli</taxon>
        <taxon>Bacillales</taxon>
        <taxon>Bacillaceae</taxon>
        <taxon>Halalkalibacter</taxon>
    </lineage>
</organism>
<accession>W4QFA8</accession>
<evidence type="ECO:0000313" key="1">
    <source>
        <dbReference type="EMBL" id="GAE30785.1"/>
    </source>
</evidence>